<evidence type="ECO:0000256" key="2">
    <source>
        <dbReference type="ARBA" id="ARBA00022694"/>
    </source>
</evidence>
<dbReference type="SUPFAM" id="SSF82829">
    <property type="entry name" value="MesJ substrate recognition domain-like"/>
    <property type="match status" value="1"/>
</dbReference>
<dbReference type="Pfam" id="PF01171">
    <property type="entry name" value="ATP_bind_3"/>
    <property type="match status" value="1"/>
</dbReference>
<comment type="catalytic activity">
    <reaction evidence="5 6">
        <text>cytidine(34) in tRNA(Ile2) + L-lysine + ATP = lysidine(34) in tRNA(Ile2) + AMP + diphosphate + H(+)</text>
        <dbReference type="Rhea" id="RHEA:43744"/>
        <dbReference type="Rhea" id="RHEA-COMP:10625"/>
        <dbReference type="Rhea" id="RHEA-COMP:10670"/>
        <dbReference type="ChEBI" id="CHEBI:15378"/>
        <dbReference type="ChEBI" id="CHEBI:30616"/>
        <dbReference type="ChEBI" id="CHEBI:32551"/>
        <dbReference type="ChEBI" id="CHEBI:33019"/>
        <dbReference type="ChEBI" id="CHEBI:82748"/>
        <dbReference type="ChEBI" id="CHEBI:83665"/>
        <dbReference type="ChEBI" id="CHEBI:456215"/>
        <dbReference type="EC" id="6.3.4.19"/>
    </reaction>
</comment>
<keyword evidence="6" id="KW-0963">Cytoplasm</keyword>
<feature type="domain" description="tRNA(Ile)-lysidine/2-thiocytidine synthase N-terminal" evidence="7">
    <location>
        <begin position="31"/>
        <end position="218"/>
    </location>
</feature>
<dbReference type="InterPro" id="IPR012094">
    <property type="entry name" value="tRNA_Ile_lys_synt"/>
</dbReference>
<comment type="domain">
    <text evidence="6">The N-terminal region contains the highly conserved SGGXDS motif, predicted to be a P-loop motif involved in ATP binding.</text>
</comment>
<comment type="function">
    <text evidence="6">Ligates lysine onto the cytidine present at position 34 of the AUA codon-specific tRNA(Ile) that contains the anticodon CAU, in an ATP-dependent manner. Cytidine is converted to lysidine, thus changing the amino acid specificity of the tRNA from methionine to isoleucine.</text>
</comment>
<dbReference type="PANTHER" id="PTHR43033:SF1">
    <property type="entry name" value="TRNA(ILE)-LYSIDINE SYNTHASE-RELATED"/>
    <property type="match status" value="1"/>
</dbReference>
<dbReference type="NCBIfam" id="TIGR02432">
    <property type="entry name" value="lysidine_TilS_N"/>
    <property type="match status" value="1"/>
</dbReference>
<dbReference type="Gene3D" id="1.20.59.20">
    <property type="match status" value="1"/>
</dbReference>
<organism evidence="8 9">
    <name type="scientific">Kytococcus sedentarius (strain ATCC 14392 / DSM 20547 / JCM 11482 / CCUG 33030 / NBRC 15357 / NCTC 11040 / CCM 314 / 541)</name>
    <name type="common">Micrococcus sedentarius</name>
    <dbReference type="NCBI Taxonomy" id="478801"/>
    <lineage>
        <taxon>Bacteria</taxon>
        <taxon>Bacillati</taxon>
        <taxon>Actinomycetota</taxon>
        <taxon>Actinomycetes</taxon>
        <taxon>Micrococcales</taxon>
        <taxon>Kytococcaceae</taxon>
        <taxon>Kytococcus</taxon>
    </lineage>
</organism>
<dbReference type="GO" id="GO:0032267">
    <property type="term" value="F:tRNA(Ile)-lysidine synthase activity"/>
    <property type="evidence" value="ECO:0007669"/>
    <property type="project" value="UniProtKB-EC"/>
</dbReference>
<keyword evidence="1 6" id="KW-0436">Ligase</keyword>
<dbReference type="SUPFAM" id="SSF52402">
    <property type="entry name" value="Adenine nucleotide alpha hydrolases-like"/>
    <property type="match status" value="1"/>
</dbReference>
<dbReference type="Gene3D" id="3.40.50.620">
    <property type="entry name" value="HUPs"/>
    <property type="match status" value="1"/>
</dbReference>
<protein>
    <recommendedName>
        <fullName evidence="6">tRNA(Ile)-lysidine synthase</fullName>
        <ecNumber evidence="6">6.3.4.19</ecNumber>
    </recommendedName>
    <alternativeName>
        <fullName evidence="6">tRNA(Ile)-2-lysyl-cytidine synthase</fullName>
    </alternativeName>
    <alternativeName>
        <fullName evidence="6">tRNA(Ile)-lysidine synthetase</fullName>
    </alternativeName>
</protein>
<proteinExistence type="inferred from homology"/>
<feature type="binding site" evidence="6">
    <location>
        <begin position="36"/>
        <end position="41"/>
    </location>
    <ligand>
        <name>ATP</name>
        <dbReference type="ChEBI" id="CHEBI:30616"/>
    </ligand>
</feature>
<evidence type="ECO:0000256" key="4">
    <source>
        <dbReference type="ARBA" id="ARBA00022840"/>
    </source>
</evidence>
<dbReference type="KEGG" id="kse:Ksed_24800"/>
<dbReference type="GO" id="GO:0005737">
    <property type="term" value="C:cytoplasm"/>
    <property type="evidence" value="ECO:0007669"/>
    <property type="project" value="UniProtKB-SubCell"/>
</dbReference>
<accession>C7NFT7</accession>
<name>C7NFT7_KYTSD</name>
<evidence type="ECO:0000313" key="9">
    <source>
        <dbReference type="Proteomes" id="UP000006666"/>
    </source>
</evidence>
<sequence>MTVPGPPAAVAEIRRAVRQPLSDAVSAGRAVLLACSGGADSVAMVAAVAFEADRLRRGGASPVVAAGVVDHGLQAGSEQVAAGAVARCRALGIEQVWSERVEVTRTGEGPEAEARRARHAALERWATALAGGPTGGVGTETWLAHTRDDQAEQVLLGLLRGAGTRSLAGMAPGRGDLVRPFLAVSAATTRRACRDLGLPVHHDPHNDDPRFTRVRARRVLAHLSAELGEDLAPALARTAEHARADADLLDALAAARAEGLAVEQDGAVRVAELAAIEDALRRRVWRLLARRAAEPGTPDPTSVHLRELDRLVTDWRGQGPVDLPGGGRWARWRGVGGDPVVGPIGKNGAPPASAED</sequence>
<keyword evidence="9" id="KW-1185">Reference proteome</keyword>
<evidence type="ECO:0000256" key="1">
    <source>
        <dbReference type="ARBA" id="ARBA00022598"/>
    </source>
</evidence>
<dbReference type="Proteomes" id="UP000006666">
    <property type="component" value="Chromosome"/>
</dbReference>
<dbReference type="InterPro" id="IPR014729">
    <property type="entry name" value="Rossmann-like_a/b/a_fold"/>
</dbReference>
<keyword evidence="2 6" id="KW-0819">tRNA processing</keyword>
<keyword evidence="4 6" id="KW-0067">ATP-binding</keyword>
<evidence type="ECO:0000256" key="6">
    <source>
        <dbReference type="HAMAP-Rule" id="MF_01161"/>
    </source>
</evidence>
<dbReference type="InterPro" id="IPR011063">
    <property type="entry name" value="TilS/TtcA_N"/>
</dbReference>
<reference evidence="8 9" key="1">
    <citation type="journal article" date="2009" name="Stand. Genomic Sci.">
        <title>Complete genome sequence of Kytococcus sedentarius type strain (541).</title>
        <authorList>
            <person name="Sims D."/>
            <person name="Brettin T."/>
            <person name="Detter J.C."/>
            <person name="Han C."/>
            <person name="Lapidus A."/>
            <person name="Copeland A."/>
            <person name="Glavina Del Rio T."/>
            <person name="Nolan M."/>
            <person name="Chen F."/>
            <person name="Lucas S."/>
            <person name="Tice H."/>
            <person name="Cheng J.F."/>
            <person name="Bruce D."/>
            <person name="Goodwin L."/>
            <person name="Pitluck S."/>
            <person name="Ovchinnikova G."/>
            <person name="Pati A."/>
            <person name="Ivanova N."/>
            <person name="Mavrommatis K."/>
            <person name="Chen A."/>
            <person name="Palaniappan K."/>
            <person name="D'haeseleer P."/>
            <person name="Chain P."/>
            <person name="Bristow J."/>
            <person name="Eisen J.A."/>
            <person name="Markowitz V."/>
            <person name="Hugenholtz P."/>
            <person name="Schneider S."/>
            <person name="Goker M."/>
            <person name="Pukall R."/>
            <person name="Kyrpides N.C."/>
            <person name="Klenk H.P."/>
        </authorList>
    </citation>
    <scope>NUCLEOTIDE SEQUENCE [LARGE SCALE GENOMIC DNA]</scope>
    <source>
        <strain evidence="9">ATCC 14392 / DSM 20547 / JCM 11482 / CCUG 33030 / NBRC 15357 / NCTC 11040 / CCM 314 / 541</strain>
    </source>
</reference>
<dbReference type="STRING" id="478801.Ksed_24800"/>
<gene>
    <name evidence="6" type="primary">tilS</name>
    <name evidence="8" type="ordered locus">Ksed_24800</name>
</gene>
<evidence type="ECO:0000259" key="7">
    <source>
        <dbReference type="Pfam" id="PF01171"/>
    </source>
</evidence>
<dbReference type="EMBL" id="CP001686">
    <property type="protein sequence ID" value="ACV07445.1"/>
    <property type="molecule type" value="Genomic_DNA"/>
</dbReference>
<comment type="similarity">
    <text evidence="6">Belongs to the tRNA(Ile)-lysidine synthase family.</text>
</comment>
<dbReference type="HAMAP" id="MF_01161">
    <property type="entry name" value="tRNA_Ile_lys_synt"/>
    <property type="match status" value="1"/>
</dbReference>
<dbReference type="InterPro" id="IPR012795">
    <property type="entry name" value="tRNA_Ile_lys_synt_N"/>
</dbReference>
<evidence type="ECO:0000256" key="3">
    <source>
        <dbReference type="ARBA" id="ARBA00022741"/>
    </source>
</evidence>
<evidence type="ECO:0000256" key="5">
    <source>
        <dbReference type="ARBA" id="ARBA00048539"/>
    </source>
</evidence>
<dbReference type="eggNOG" id="COG0037">
    <property type="taxonomic scope" value="Bacteria"/>
</dbReference>
<dbReference type="HOGENOM" id="CLU_018869_1_1_11"/>
<dbReference type="GO" id="GO:0005524">
    <property type="term" value="F:ATP binding"/>
    <property type="evidence" value="ECO:0007669"/>
    <property type="project" value="UniProtKB-UniRule"/>
</dbReference>
<keyword evidence="3 6" id="KW-0547">Nucleotide-binding</keyword>
<dbReference type="PANTHER" id="PTHR43033">
    <property type="entry name" value="TRNA(ILE)-LYSIDINE SYNTHASE-RELATED"/>
    <property type="match status" value="1"/>
</dbReference>
<dbReference type="EC" id="6.3.4.19" evidence="6"/>
<evidence type="ECO:0000313" key="8">
    <source>
        <dbReference type="EMBL" id="ACV07445.1"/>
    </source>
</evidence>
<dbReference type="CDD" id="cd01992">
    <property type="entry name" value="TilS_N"/>
    <property type="match status" value="1"/>
</dbReference>
<comment type="subcellular location">
    <subcellularLocation>
        <location evidence="6">Cytoplasm</location>
    </subcellularLocation>
</comment>
<dbReference type="GO" id="GO:0006400">
    <property type="term" value="P:tRNA modification"/>
    <property type="evidence" value="ECO:0007669"/>
    <property type="project" value="UniProtKB-UniRule"/>
</dbReference>
<dbReference type="AlphaFoldDB" id="C7NFT7"/>